<protein>
    <recommendedName>
        <fullName evidence="4">Salt-induced outer membrane protein</fullName>
    </recommendedName>
</protein>
<reference evidence="2 3" key="1">
    <citation type="submission" date="2013-09" db="EMBL/GenBank/DDBJ databases">
        <title>Genome sequencing of Arenimonas metalli.</title>
        <authorList>
            <person name="Chen F."/>
            <person name="Wang G."/>
        </authorList>
    </citation>
    <scope>NUCLEOTIDE SEQUENCE [LARGE SCALE GENOMIC DNA]</scope>
    <source>
        <strain evidence="2 3">CF5-1</strain>
    </source>
</reference>
<dbReference type="EMBL" id="AVCK01000009">
    <property type="protein sequence ID" value="KFN47541.1"/>
    <property type="molecule type" value="Genomic_DNA"/>
</dbReference>
<dbReference type="Pfam" id="PF04338">
    <property type="entry name" value="DUF481"/>
    <property type="match status" value="1"/>
</dbReference>
<dbReference type="InterPro" id="IPR007433">
    <property type="entry name" value="DUF481"/>
</dbReference>
<dbReference type="PATRIC" id="fig|1384056.3.peg.508"/>
<feature type="chain" id="PRO_5001871322" description="Salt-induced outer membrane protein" evidence="1">
    <location>
        <begin position="20"/>
        <end position="236"/>
    </location>
</feature>
<keyword evidence="1" id="KW-0732">Signal</keyword>
<gene>
    <name evidence="2" type="ORF">N787_08245</name>
</gene>
<dbReference type="Proteomes" id="UP000029393">
    <property type="component" value="Unassembled WGS sequence"/>
</dbReference>
<sequence length="236" mass="25746">MIRSLLPLALLALSAPAAAEWTPKAELGLVNTSGNSNTSSANGKFAIKGEDELWTHEYFLAALRAEADDEATANRFELGAKTARLLGERQYLGSAARHERDDFSAYEHQSTLAVNYGAWLLKEDDHTFQLEGGPGLRHARLADGGGSETDALLRGYADYQHQVTESTQFYNTLLVEATPENTFAQNDIGIAVSINKTLALKAGFQARHNTEAPEGVKRTDTLTSVNIVWSPRARAR</sequence>
<dbReference type="STRING" id="1384056.N787_08245"/>
<evidence type="ECO:0000313" key="2">
    <source>
        <dbReference type="EMBL" id="KFN47541.1"/>
    </source>
</evidence>
<evidence type="ECO:0000313" key="3">
    <source>
        <dbReference type="Proteomes" id="UP000029393"/>
    </source>
</evidence>
<comment type="caution">
    <text evidence="2">The sequence shown here is derived from an EMBL/GenBank/DDBJ whole genome shotgun (WGS) entry which is preliminary data.</text>
</comment>
<proteinExistence type="predicted"/>
<keyword evidence="3" id="KW-1185">Reference proteome</keyword>
<dbReference type="RefSeq" id="WP_034210567.1">
    <property type="nucleotide sequence ID" value="NZ_AVCK01000009.1"/>
</dbReference>
<evidence type="ECO:0000256" key="1">
    <source>
        <dbReference type="SAM" id="SignalP"/>
    </source>
</evidence>
<accession>A0A091B739</accession>
<name>A0A091B739_9GAMM</name>
<dbReference type="eggNOG" id="COG3137">
    <property type="taxonomic scope" value="Bacteria"/>
</dbReference>
<organism evidence="2 3">
    <name type="scientific">Arenimonas metalli CF5-1</name>
    <dbReference type="NCBI Taxonomy" id="1384056"/>
    <lineage>
        <taxon>Bacteria</taxon>
        <taxon>Pseudomonadati</taxon>
        <taxon>Pseudomonadota</taxon>
        <taxon>Gammaproteobacteria</taxon>
        <taxon>Lysobacterales</taxon>
        <taxon>Lysobacteraceae</taxon>
        <taxon>Arenimonas</taxon>
    </lineage>
</organism>
<feature type="signal peptide" evidence="1">
    <location>
        <begin position="1"/>
        <end position="19"/>
    </location>
</feature>
<dbReference type="AlphaFoldDB" id="A0A091B739"/>
<evidence type="ECO:0008006" key="4">
    <source>
        <dbReference type="Google" id="ProtNLM"/>
    </source>
</evidence>